<name>A0A5B7GJS8_PORTR</name>
<protein>
    <submittedName>
        <fullName evidence="1">Uncharacterized protein</fullName>
    </submittedName>
</protein>
<proteinExistence type="predicted"/>
<evidence type="ECO:0000313" key="2">
    <source>
        <dbReference type="Proteomes" id="UP000324222"/>
    </source>
</evidence>
<reference evidence="1 2" key="1">
    <citation type="submission" date="2019-05" db="EMBL/GenBank/DDBJ databases">
        <title>Another draft genome of Portunus trituberculatus and its Hox gene families provides insights of decapod evolution.</title>
        <authorList>
            <person name="Jeong J.-H."/>
            <person name="Song I."/>
            <person name="Kim S."/>
            <person name="Choi T."/>
            <person name="Kim D."/>
            <person name="Ryu S."/>
            <person name="Kim W."/>
        </authorList>
    </citation>
    <scope>NUCLEOTIDE SEQUENCE [LARGE SCALE GENOMIC DNA]</scope>
    <source>
        <tissue evidence="1">Muscle</tissue>
    </source>
</reference>
<accession>A0A5B7GJS8</accession>
<evidence type="ECO:0000313" key="1">
    <source>
        <dbReference type="EMBL" id="MPC60470.1"/>
    </source>
</evidence>
<gene>
    <name evidence="1" type="ORF">E2C01_054515</name>
</gene>
<organism evidence="1 2">
    <name type="scientific">Portunus trituberculatus</name>
    <name type="common">Swimming crab</name>
    <name type="synonym">Neptunus trituberculatus</name>
    <dbReference type="NCBI Taxonomy" id="210409"/>
    <lineage>
        <taxon>Eukaryota</taxon>
        <taxon>Metazoa</taxon>
        <taxon>Ecdysozoa</taxon>
        <taxon>Arthropoda</taxon>
        <taxon>Crustacea</taxon>
        <taxon>Multicrustacea</taxon>
        <taxon>Malacostraca</taxon>
        <taxon>Eumalacostraca</taxon>
        <taxon>Eucarida</taxon>
        <taxon>Decapoda</taxon>
        <taxon>Pleocyemata</taxon>
        <taxon>Brachyura</taxon>
        <taxon>Eubrachyura</taxon>
        <taxon>Portunoidea</taxon>
        <taxon>Portunidae</taxon>
        <taxon>Portuninae</taxon>
        <taxon>Portunus</taxon>
    </lineage>
</organism>
<dbReference type="AlphaFoldDB" id="A0A5B7GJS8"/>
<dbReference type="EMBL" id="VSRR010017554">
    <property type="protein sequence ID" value="MPC60470.1"/>
    <property type="molecule type" value="Genomic_DNA"/>
</dbReference>
<dbReference type="Proteomes" id="UP000324222">
    <property type="component" value="Unassembled WGS sequence"/>
</dbReference>
<comment type="caution">
    <text evidence="1">The sequence shown here is derived from an EMBL/GenBank/DDBJ whole genome shotgun (WGS) entry which is preliminary data.</text>
</comment>
<keyword evidence="2" id="KW-1185">Reference proteome</keyword>
<sequence>MNNNCINFLTHWVSFLFFYHKPSRVCEGVFRLAAASVFWSLKLAAWQGASWPFPSQSPCIIIIYEHSILPNVNCISTIAKKMHFGHQLVHVACHLGVTVKMSSVRGMKE</sequence>